<name>F4GZU5_CELFA</name>
<dbReference type="EMBL" id="CP002666">
    <property type="protein sequence ID" value="AEE47261.1"/>
    <property type="molecule type" value="Genomic_DNA"/>
</dbReference>
<reference evidence="1 2" key="1">
    <citation type="submission" date="2011-04" db="EMBL/GenBank/DDBJ databases">
        <title>Complete sequence of Cellulomonas fimi ATCC 484.</title>
        <authorList>
            <consortium name="US DOE Joint Genome Institute"/>
            <person name="Lucas S."/>
            <person name="Han J."/>
            <person name="Lapidus A."/>
            <person name="Cheng J.-F."/>
            <person name="Goodwin L."/>
            <person name="Pitluck S."/>
            <person name="Peters L."/>
            <person name="Chertkov O."/>
            <person name="Detter J.C."/>
            <person name="Han C."/>
            <person name="Tapia R."/>
            <person name="Land M."/>
            <person name="Hauser L."/>
            <person name="Kyrpides N."/>
            <person name="Ivanova N."/>
            <person name="Ovchinnikova G."/>
            <person name="Pagani I."/>
            <person name="Mead D."/>
            <person name="Brumm P."/>
            <person name="Woyke T."/>
        </authorList>
    </citation>
    <scope>NUCLEOTIDE SEQUENCE [LARGE SCALE GENOMIC DNA]</scope>
    <source>
        <strain evidence="2">ATCC 484 / DSM 20113 / JCM 1341 / NBRC 15513 / NCIMB 8980 / NCTC 7547</strain>
    </source>
</reference>
<keyword evidence="2" id="KW-1185">Reference proteome</keyword>
<dbReference type="Pfam" id="PF20137">
    <property type="entry name" value="BubE"/>
    <property type="match status" value="1"/>
</dbReference>
<sequence>MHSVDHRFVELLPTPLERGVLYISGAHDIVAHLCLCGCGNEVVTPLGPAGWVLRYDGRVSLSPSIGNGALPCKSHYVIQGSRVHWLSKMTEDQHHRAQARDRDAVRGLNPTRLGRAKRLFTSLLRRGRV</sequence>
<dbReference type="Proteomes" id="UP000008460">
    <property type="component" value="Chromosome"/>
</dbReference>
<dbReference type="eggNOG" id="ENOG5032SZZ">
    <property type="taxonomic scope" value="Bacteria"/>
</dbReference>
<protein>
    <submittedName>
        <fullName evidence="1">Uncharacterized protein</fullName>
    </submittedName>
</protein>
<evidence type="ECO:0000313" key="2">
    <source>
        <dbReference type="Proteomes" id="UP000008460"/>
    </source>
</evidence>
<organism evidence="1 2">
    <name type="scientific">Cellulomonas fimi (strain ATCC 484 / DSM 20113 / JCM 1341 / CCUG 24087 / LMG 16345 / NBRC 15513 / NCIMB 8980 / NCTC 7547 / NRS-133)</name>
    <dbReference type="NCBI Taxonomy" id="590998"/>
    <lineage>
        <taxon>Bacteria</taxon>
        <taxon>Bacillati</taxon>
        <taxon>Actinomycetota</taxon>
        <taxon>Actinomycetes</taxon>
        <taxon>Micrococcales</taxon>
        <taxon>Cellulomonadaceae</taxon>
        <taxon>Cellulomonas</taxon>
    </lineage>
</organism>
<dbReference type="KEGG" id="cfi:Celf_3147"/>
<dbReference type="AlphaFoldDB" id="F4GZU5"/>
<evidence type="ECO:0000313" key="1">
    <source>
        <dbReference type="EMBL" id="AEE47261.1"/>
    </source>
</evidence>
<dbReference type="HOGENOM" id="CLU_136720_1_0_11"/>
<accession>F4GZU5</accession>
<gene>
    <name evidence="1" type="ordered locus">Celf_3147</name>
</gene>
<dbReference type="InterPro" id="IPR045384">
    <property type="entry name" value="DUF6527"/>
</dbReference>
<dbReference type="STRING" id="590998.Celf_3147"/>
<proteinExistence type="predicted"/>